<dbReference type="SUPFAM" id="SSF55347">
    <property type="entry name" value="Glyceraldehyde-3-phosphate dehydrogenase-like, C-terminal domain"/>
    <property type="match status" value="1"/>
</dbReference>
<name>A0ABQ3AHW5_9ACTN</name>
<evidence type="ECO:0000313" key="5">
    <source>
        <dbReference type="Proteomes" id="UP000653308"/>
    </source>
</evidence>
<proteinExistence type="inferred from homology"/>
<comment type="similarity">
    <text evidence="1">Belongs to the Gfo/Idh/MocA family.</text>
</comment>
<evidence type="ECO:0000256" key="1">
    <source>
        <dbReference type="ARBA" id="ARBA00010928"/>
    </source>
</evidence>
<evidence type="ECO:0000259" key="2">
    <source>
        <dbReference type="Pfam" id="PF01408"/>
    </source>
</evidence>
<gene>
    <name evidence="4" type="ORF">GCM10010384_65170</name>
</gene>
<protein>
    <submittedName>
        <fullName evidence="4">Dehydrogenase</fullName>
    </submittedName>
</protein>
<feature type="domain" description="Gfo/Idh/MocA-like oxidoreductase C-terminal" evidence="3">
    <location>
        <begin position="145"/>
        <end position="437"/>
    </location>
</feature>
<dbReference type="EMBL" id="BMWE01000032">
    <property type="protein sequence ID" value="GGY50038.1"/>
    <property type="molecule type" value="Genomic_DNA"/>
</dbReference>
<comment type="caution">
    <text evidence="4">The sequence shown here is derived from an EMBL/GenBank/DDBJ whole genome shotgun (WGS) entry which is preliminary data.</text>
</comment>
<evidence type="ECO:0000313" key="4">
    <source>
        <dbReference type="EMBL" id="GGY50038.1"/>
    </source>
</evidence>
<organism evidence="4 5">
    <name type="scientific">Streptomyces djakartensis</name>
    <dbReference type="NCBI Taxonomy" id="68193"/>
    <lineage>
        <taxon>Bacteria</taxon>
        <taxon>Bacillati</taxon>
        <taxon>Actinomycetota</taxon>
        <taxon>Actinomycetes</taxon>
        <taxon>Kitasatosporales</taxon>
        <taxon>Streptomycetaceae</taxon>
        <taxon>Streptomyces</taxon>
    </lineage>
</organism>
<feature type="domain" description="Gfo/Idh/MocA-like oxidoreductase N-terminal" evidence="2">
    <location>
        <begin position="7"/>
        <end position="133"/>
    </location>
</feature>
<sequence length="449" mass="49250">MSRTPVLRAAIVGTGHRAQLFTRGLAARPGHLVAALCDPSPTRMAFHNRLLADAGRPPATAWEPDRFTGLLTEEDIDEVVVTTVDAEHDRYIVPALKAGCRVVTEKPMTVDAERCARILDTVRETGNSLTVAFNYRFNPVHEKVRALLAEGAVGEVLSVHFEWLLDVRHGADYFRRWHREKRHSGGLMVHKSSHHFDLVNWWLADEPREVFGYGRLGFYGRAAGERHGLRRDYDRAHGAEPAAGDPFALDLAADDTLRALYLDAEHDNGYLRDRNVFDGPITIEDDMSVLVRYSRGATMTYHLTAYSPWEGYRVMFNGSAGRLELEVEESRWRPAPTRVASAAGAPHGDTAAEHSGGARLTLRPLWRPPVDVPLASTHEAHGGGDPRMLDALFGPAGPARSVDAAAATRPTATERDGALALVVGLAANRSFETGRPVRTGELMAGEQAA</sequence>
<dbReference type="Proteomes" id="UP000653308">
    <property type="component" value="Unassembled WGS sequence"/>
</dbReference>
<dbReference type="PANTHER" id="PTHR43377:SF2">
    <property type="entry name" value="BINDING ROSSMANN FOLD OXIDOREDUCTASE, PUTATIVE (AFU_ORTHOLOGUE AFUA_4G00560)-RELATED"/>
    <property type="match status" value="1"/>
</dbReference>
<reference evidence="5" key="1">
    <citation type="journal article" date="2019" name="Int. J. Syst. Evol. Microbiol.">
        <title>The Global Catalogue of Microorganisms (GCM) 10K type strain sequencing project: providing services to taxonomists for standard genome sequencing and annotation.</title>
        <authorList>
            <consortium name="The Broad Institute Genomics Platform"/>
            <consortium name="The Broad Institute Genome Sequencing Center for Infectious Disease"/>
            <person name="Wu L."/>
            <person name="Ma J."/>
        </authorList>
    </citation>
    <scope>NUCLEOTIDE SEQUENCE [LARGE SCALE GENOMIC DNA]</scope>
    <source>
        <strain evidence="5">JCM 4957</strain>
    </source>
</reference>
<dbReference type="Pfam" id="PF01408">
    <property type="entry name" value="GFO_IDH_MocA"/>
    <property type="match status" value="1"/>
</dbReference>
<dbReference type="Gene3D" id="3.40.50.720">
    <property type="entry name" value="NAD(P)-binding Rossmann-like Domain"/>
    <property type="match status" value="1"/>
</dbReference>
<dbReference type="SUPFAM" id="SSF51735">
    <property type="entry name" value="NAD(P)-binding Rossmann-fold domains"/>
    <property type="match status" value="1"/>
</dbReference>
<dbReference type="InterPro" id="IPR051450">
    <property type="entry name" value="Gfo/Idh/MocA_Oxidoreductases"/>
</dbReference>
<accession>A0ABQ3AHW5</accession>
<dbReference type="InterPro" id="IPR000683">
    <property type="entry name" value="Gfo/Idh/MocA-like_OxRdtase_N"/>
</dbReference>
<dbReference type="Gene3D" id="3.30.360.10">
    <property type="entry name" value="Dihydrodipicolinate Reductase, domain 2"/>
    <property type="match status" value="1"/>
</dbReference>
<keyword evidence="5" id="KW-1185">Reference proteome</keyword>
<dbReference type="InterPro" id="IPR004104">
    <property type="entry name" value="Gfo/Idh/MocA-like_OxRdtase_C"/>
</dbReference>
<dbReference type="Pfam" id="PF02894">
    <property type="entry name" value="GFO_IDH_MocA_C"/>
    <property type="match status" value="1"/>
</dbReference>
<evidence type="ECO:0000259" key="3">
    <source>
        <dbReference type="Pfam" id="PF02894"/>
    </source>
</evidence>
<dbReference type="RefSeq" id="WP_190201576.1">
    <property type="nucleotide sequence ID" value="NZ_BMWE01000032.1"/>
</dbReference>
<dbReference type="PANTHER" id="PTHR43377">
    <property type="entry name" value="BILIVERDIN REDUCTASE A"/>
    <property type="match status" value="1"/>
</dbReference>
<dbReference type="InterPro" id="IPR036291">
    <property type="entry name" value="NAD(P)-bd_dom_sf"/>
</dbReference>